<keyword evidence="5" id="KW-0547">Nucleotide-binding</keyword>
<dbReference type="PIRSF" id="PIRSF000724">
    <property type="entry name" value="Pgk"/>
    <property type="match status" value="1"/>
</dbReference>
<comment type="catalytic activity">
    <reaction evidence="1 8">
        <text>(2R)-3-phosphoglycerate + ATP = (2R)-3-phospho-glyceroyl phosphate + ADP</text>
        <dbReference type="Rhea" id="RHEA:14801"/>
        <dbReference type="ChEBI" id="CHEBI:30616"/>
        <dbReference type="ChEBI" id="CHEBI:57604"/>
        <dbReference type="ChEBI" id="CHEBI:58272"/>
        <dbReference type="ChEBI" id="CHEBI:456216"/>
        <dbReference type="EC" id="2.7.2.3"/>
    </reaction>
</comment>
<dbReference type="RefSeq" id="WP_347722117.1">
    <property type="nucleotide sequence ID" value="NZ_CP104395.1"/>
</dbReference>
<dbReference type="GeneID" id="90589652"/>
<organism evidence="9 10">
    <name type="scientific">Candidatus Nanohalococcus occultus</name>
    <dbReference type="NCBI Taxonomy" id="2978047"/>
    <lineage>
        <taxon>Archaea</taxon>
        <taxon>Candidatus Nanohalarchaeota</taxon>
        <taxon>Candidatus Nanohalarchaeota incertae sedis</taxon>
        <taxon>Candidatus Nanohalococcus</taxon>
    </lineage>
</organism>
<evidence type="ECO:0000256" key="7">
    <source>
        <dbReference type="ARBA" id="ARBA00022840"/>
    </source>
</evidence>
<dbReference type="Proteomes" id="UP001218034">
    <property type="component" value="Chromosome"/>
</dbReference>
<accession>A0ABY8CDF1</accession>
<keyword evidence="7" id="KW-0067">ATP-binding</keyword>
<reference evidence="9 10" key="1">
    <citation type="submission" date="2022-09" db="EMBL/GenBank/DDBJ databases">
        <title>Xylan utilization by haloarchaea-nanohaloarchaea associations.</title>
        <authorList>
            <person name="Yakimov M."/>
        </authorList>
    </citation>
    <scope>NUCLEOTIDE SEQUENCE [LARGE SCALE GENOMIC DNA]</scope>
    <source>
        <strain evidence="9 10">SVXNc</strain>
    </source>
</reference>
<evidence type="ECO:0000313" key="10">
    <source>
        <dbReference type="Proteomes" id="UP001218034"/>
    </source>
</evidence>
<gene>
    <name evidence="9" type="primary">pgk</name>
    <name evidence="9" type="ORF">SVXNc_0217</name>
</gene>
<protein>
    <recommendedName>
        <fullName evidence="3 8">Phosphoglycerate kinase</fullName>
        <ecNumber evidence="2 8">2.7.2.3</ecNumber>
    </recommendedName>
</protein>
<dbReference type="SUPFAM" id="SSF53748">
    <property type="entry name" value="Phosphoglycerate kinase"/>
    <property type="match status" value="1"/>
</dbReference>
<evidence type="ECO:0000256" key="1">
    <source>
        <dbReference type="ARBA" id="ARBA00000642"/>
    </source>
</evidence>
<evidence type="ECO:0000256" key="8">
    <source>
        <dbReference type="RuleBase" id="RU000532"/>
    </source>
</evidence>
<dbReference type="GO" id="GO:0004618">
    <property type="term" value="F:phosphoglycerate kinase activity"/>
    <property type="evidence" value="ECO:0007669"/>
    <property type="project" value="UniProtKB-EC"/>
</dbReference>
<dbReference type="Pfam" id="PF00162">
    <property type="entry name" value="PGK"/>
    <property type="match status" value="1"/>
</dbReference>
<dbReference type="PRINTS" id="PR00477">
    <property type="entry name" value="PHGLYCKINASE"/>
</dbReference>
<comment type="similarity">
    <text evidence="8">Belongs to the phosphoglycerate kinase family.</text>
</comment>
<dbReference type="Gene3D" id="3.40.50.1260">
    <property type="entry name" value="Phosphoglycerate kinase, N-terminal domain"/>
    <property type="match status" value="2"/>
</dbReference>
<dbReference type="EC" id="2.7.2.3" evidence="2 8"/>
<evidence type="ECO:0000256" key="6">
    <source>
        <dbReference type="ARBA" id="ARBA00022777"/>
    </source>
</evidence>
<name>A0ABY8CDF1_9ARCH</name>
<evidence type="ECO:0000313" key="9">
    <source>
        <dbReference type="EMBL" id="WEL19246.1"/>
    </source>
</evidence>
<evidence type="ECO:0000256" key="3">
    <source>
        <dbReference type="ARBA" id="ARBA00016471"/>
    </source>
</evidence>
<dbReference type="PANTHER" id="PTHR11406:SF23">
    <property type="entry name" value="PHOSPHOGLYCERATE KINASE 1, CHLOROPLASTIC-RELATED"/>
    <property type="match status" value="1"/>
</dbReference>
<evidence type="ECO:0000256" key="4">
    <source>
        <dbReference type="ARBA" id="ARBA00022679"/>
    </source>
</evidence>
<keyword evidence="4 8" id="KW-0808">Transferase</keyword>
<dbReference type="InterPro" id="IPR015824">
    <property type="entry name" value="Phosphoglycerate_kinase_N"/>
</dbReference>
<keyword evidence="10" id="KW-1185">Reference proteome</keyword>
<dbReference type="InterPro" id="IPR001576">
    <property type="entry name" value="Phosphoglycerate_kinase"/>
</dbReference>
<keyword evidence="6 8" id="KW-0418">Kinase</keyword>
<dbReference type="EMBL" id="CP104395">
    <property type="protein sequence ID" value="WEL19246.1"/>
    <property type="molecule type" value="Genomic_DNA"/>
</dbReference>
<sequence length="387" mass="42926">MRGLSDTELESKNILLRTDLNLPIEDGEPQKTVRFERYLETIEEISQKGGKTLIIAHQGRPSRSDFLSLEDHAKILSDELGRDVELVKSFFGSELGEAVASMQEGDVKLLENIRLLSEELQNLPAERHANDYFVKNAEKYFDIYVNDAFSAAHRSHASLVGFNSHLDDYAGLVMERELESCRKIRDELDSPTLVLGGEKPSDIIGMLEKMIEDVQKVLLGGVPGELALVIEGNSLGEKKQWLEQQGLDGSKDELETLLDEHGEKFVLPEDVRTADGNQEVGEVPEDAMIWDIGEKTEEKFAEKIRESNSVLMKGPMGAFEDHPSGTKTVVEAIAENKGFTVLGGGHTSSLVQRFDHDLEEFSHVSIAGGAFVRFMSGEKLAAVEALR</sequence>
<evidence type="ECO:0000256" key="5">
    <source>
        <dbReference type="ARBA" id="ARBA00022741"/>
    </source>
</evidence>
<evidence type="ECO:0000256" key="2">
    <source>
        <dbReference type="ARBA" id="ARBA00013061"/>
    </source>
</evidence>
<proteinExistence type="inferred from homology"/>
<dbReference type="PANTHER" id="PTHR11406">
    <property type="entry name" value="PHOSPHOGLYCERATE KINASE"/>
    <property type="match status" value="1"/>
</dbReference>
<dbReference type="InterPro" id="IPR036043">
    <property type="entry name" value="Phosphoglycerate_kinase_sf"/>
</dbReference>